<accession>A0A151I527</accession>
<organism evidence="2 3">
    <name type="scientific">Atta colombica</name>
    <dbReference type="NCBI Taxonomy" id="520822"/>
    <lineage>
        <taxon>Eukaryota</taxon>
        <taxon>Metazoa</taxon>
        <taxon>Ecdysozoa</taxon>
        <taxon>Arthropoda</taxon>
        <taxon>Hexapoda</taxon>
        <taxon>Insecta</taxon>
        <taxon>Pterygota</taxon>
        <taxon>Neoptera</taxon>
        <taxon>Endopterygota</taxon>
        <taxon>Hymenoptera</taxon>
        <taxon>Apocrita</taxon>
        <taxon>Aculeata</taxon>
        <taxon>Formicoidea</taxon>
        <taxon>Formicidae</taxon>
        <taxon>Myrmicinae</taxon>
        <taxon>Atta</taxon>
    </lineage>
</organism>
<evidence type="ECO:0000313" key="2">
    <source>
        <dbReference type="EMBL" id="KYM86931.1"/>
    </source>
</evidence>
<dbReference type="EMBL" id="KQ976437">
    <property type="protein sequence ID" value="KYM86931.1"/>
    <property type="molecule type" value="Genomic_DNA"/>
</dbReference>
<feature type="region of interest" description="Disordered" evidence="1">
    <location>
        <begin position="15"/>
        <end position="38"/>
    </location>
</feature>
<gene>
    <name evidence="2" type="ORF">ALC53_03732</name>
</gene>
<sequence length="167" mass="18573">MLPCCVITYHWEPSPHIPSPPPPPPPPPLPPSPPPSPQNVFQAAAADLASTPKYVSGRCRRKPHVHPKMHCGTKGSFNKDARFLNTRANKLNDRYATLSAIAEKPLATVYSNIKIAGPAKFKIGDSVYVSKYKTIFEKGYIPNWRGIHTLPERWEKVVASDGQYFES</sequence>
<evidence type="ECO:0000256" key="1">
    <source>
        <dbReference type="SAM" id="MobiDB-lite"/>
    </source>
</evidence>
<reference evidence="2 3" key="1">
    <citation type="submission" date="2015-09" db="EMBL/GenBank/DDBJ databases">
        <title>Atta colombica WGS genome.</title>
        <authorList>
            <person name="Nygaard S."/>
            <person name="Hu H."/>
            <person name="Boomsma J."/>
            <person name="Zhang G."/>
        </authorList>
    </citation>
    <scope>NUCLEOTIDE SEQUENCE [LARGE SCALE GENOMIC DNA]</scope>
    <source>
        <strain evidence="2">Treedump-2</strain>
        <tissue evidence="2">Whole body</tissue>
    </source>
</reference>
<evidence type="ECO:0000313" key="3">
    <source>
        <dbReference type="Proteomes" id="UP000078540"/>
    </source>
</evidence>
<name>A0A151I527_9HYME</name>
<dbReference type="Proteomes" id="UP000078540">
    <property type="component" value="Unassembled WGS sequence"/>
</dbReference>
<protein>
    <submittedName>
        <fullName evidence="2">Uncharacterized protein</fullName>
    </submittedName>
</protein>
<proteinExistence type="predicted"/>
<dbReference type="SUPFAM" id="SSF101447">
    <property type="entry name" value="Formin homology 2 domain (FH2 domain)"/>
    <property type="match status" value="1"/>
</dbReference>
<feature type="compositionally biased region" description="Pro residues" evidence="1">
    <location>
        <begin position="15"/>
        <end position="37"/>
    </location>
</feature>
<keyword evidence="3" id="KW-1185">Reference proteome</keyword>
<dbReference type="AlphaFoldDB" id="A0A151I527"/>